<name>X1ISZ6_9ZZZZ</name>
<dbReference type="EMBL" id="BARU01017508">
    <property type="protein sequence ID" value="GAH60648.1"/>
    <property type="molecule type" value="Genomic_DNA"/>
</dbReference>
<accession>X1ISZ6</accession>
<proteinExistence type="predicted"/>
<protein>
    <recommendedName>
        <fullName evidence="2">PDZ domain-containing protein</fullName>
    </recommendedName>
</protein>
<dbReference type="SUPFAM" id="SSF50156">
    <property type="entry name" value="PDZ domain-like"/>
    <property type="match status" value="1"/>
</dbReference>
<feature type="non-terminal residue" evidence="1">
    <location>
        <position position="1"/>
    </location>
</feature>
<organism evidence="1">
    <name type="scientific">marine sediment metagenome</name>
    <dbReference type="NCBI Taxonomy" id="412755"/>
    <lineage>
        <taxon>unclassified sequences</taxon>
        <taxon>metagenomes</taxon>
        <taxon>ecological metagenomes</taxon>
    </lineage>
</organism>
<sequence length="279" mass="30187">GLNSPLLKVKHEDGSIENFTLVAEQIQTRRGPMRAFGIWPPQSLTIAKVSDSDELLARTGLLAGDHIKSVNGKDVHTHWEFEKMVAASLVPTVTLSTERIAPVSKKSEVVESQVRLSLGPAEGQVKSESDLSHIYSMVPRLRIEVVDTESSLQEGDIILAIGDVSNPTYKEMREVTTEYEKRELPIKVLRVGAGGVEEELTVTVVPKCPRGGDRVLIGIIPVLDAEHSVVAKTIAAEGGPARLEIPRGAVITAVGGVGVSNFYDIIREIGRYPGERITG</sequence>
<comment type="caution">
    <text evidence="1">The sequence shown here is derived from an EMBL/GenBank/DDBJ whole genome shotgun (WGS) entry which is preliminary data.</text>
</comment>
<evidence type="ECO:0000313" key="1">
    <source>
        <dbReference type="EMBL" id="GAH60648.1"/>
    </source>
</evidence>
<reference evidence="1" key="1">
    <citation type="journal article" date="2014" name="Front. Microbiol.">
        <title>High frequency of phylogenetically diverse reductive dehalogenase-homologous genes in deep subseafloor sedimentary metagenomes.</title>
        <authorList>
            <person name="Kawai M."/>
            <person name="Futagami T."/>
            <person name="Toyoda A."/>
            <person name="Takaki Y."/>
            <person name="Nishi S."/>
            <person name="Hori S."/>
            <person name="Arai W."/>
            <person name="Tsubouchi T."/>
            <person name="Morono Y."/>
            <person name="Uchiyama I."/>
            <person name="Ito T."/>
            <person name="Fujiyama A."/>
            <person name="Inagaki F."/>
            <person name="Takami H."/>
        </authorList>
    </citation>
    <scope>NUCLEOTIDE SEQUENCE</scope>
    <source>
        <strain evidence="1">Expedition CK06-06</strain>
    </source>
</reference>
<dbReference type="AlphaFoldDB" id="X1ISZ6"/>
<dbReference type="Gene3D" id="2.30.42.10">
    <property type="match status" value="2"/>
</dbReference>
<dbReference type="InterPro" id="IPR036034">
    <property type="entry name" value="PDZ_sf"/>
</dbReference>
<gene>
    <name evidence="1" type="ORF">S03H2_29033</name>
</gene>
<evidence type="ECO:0008006" key="2">
    <source>
        <dbReference type="Google" id="ProtNLM"/>
    </source>
</evidence>